<dbReference type="InterPro" id="IPR025004">
    <property type="entry name" value="SenN/SenS"/>
</dbReference>
<comment type="caution">
    <text evidence="1">The sequence shown here is derived from an EMBL/GenBank/DDBJ whole genome shotgun (WGS) entry which is preliminary data.</text>
</comment>
<dbReference type="Proteomes" id="UP001596410">
    <property type="component" value="Unassembled WGS sequence"/>
</dbReference>
<dbReference type="EMBL" id="JBHSZV010000013">
    <property type="protein sequence ID" value="MFC7061387.1"/>
    <property type="molecule type" value="Genomic_DNA"/>
</dbReference>
<organism evidence="1 2">
    <name type="scientific">Halobacillus seohaensis</name>
    <dbReference type="NCBI Taxonomy" id="447421"/>
    <lineage>
        <taxon>Bacteria</taxon>
        <taxon>Bacillati</taxon>
        <taxon>Bacillota</taxon>
        <taxon>Bacilli</taxon>
        <taxon>Bacillales</taxon>
        <taxon>Bacillaceae</taxon>
        <taxon>Halobacillus</taxon>
    </lineage>
</organism>
<gene>
    <name evidence="1" type="ORF">ACFQIC_05875</name>
</gene>
<sequence>MRTNRISFEELVDQNKQKLLKDQQALDEIDDLLDEKRLKSTDENKSIN</sequence>
<dbReference type="RefSeq" id="WP_390216981.1">
    <property type="nucleotide sequence ID" value="NZ_JBHSZV010000013.1"/>
</dbReference>
<protein>
    <submittedName>
        <fullName evidence="1">FbpB family small basic protein</fullName>
    </submittedName>
</protein>
<accession>A0ABW2EJM7</accession>
<reference evidence="2" key="1">
    <citation type="journal article" date="2019" name="Int. J. Syst. Evol. Microbiol.">
        <title>The Global Catalogue of Microorganisms (GCM) 10K type strain sequencing project: providing services to taxonomists for standard genome sequencing and annotation.</title>
        <authorList>
            <consortium name="The Broad Institute Genomics Platform"/>
            <consortium name="The Broad Institute Genome Sequencing Center for Infectious Disease"/>
            <person name="Wu L."/>
            <person name="Ma J."/>
        </authorList>
    </citation>
    <scope>NUCLEOTIDE SEQUENCE [LARGE SCALE GENOMIC DNA]</scope>
    <source>
        <strain evidence="2">CGMCC 4.1621</strain>
    </source>
</reference>
<name>A0ABW2EJM7_9BACI</name>
<evidence type="ECO:0000313" key="1">
    <source>
        <dbReference type="EMBL" id="MFC7061387.1"/>
    </source>
</evidence>
<keyword evidence="2" id="KW-1185">Reference proteome</keyword>
<proteinExistence type="predicted"/>
<dbReference type="Pfam" id="PF13040">
    <property type="entry name" value="Fur_reg_FbpB"/>
    <property type="match status" value="1"/>
</dbReference>
<evidence type="ECO:0000313" key="2">
    <source>
        <dbReference type="Proteomes" id="UP001596410"/>
    </source>
</evidence>